<dbReference type="RefSeq" id="WP_156220289.1">
    <property type="nucleotide sequence ID" value="NZ_WOFH01000013.1"/>
</dbReference>
<accession>A0A7K1L9K2</accession>
<keyword evidence="1" id="KW-0732">Signal</keyword>
<dbReference type="Pfam" id="PF14273">
    <property type="entry name" value="DUF4360"/>
    <property type="match status" value="1"/>
</dbReference>
<dbReference type="InterPro" id="IPR025649">
    <property type="entry name" value="DUF4360"/>
</dbReference>
<dbReference type="AlphaFoldDB" id="A0A7K1L9K2"/>
<evidence type="ECO:0000313" key="3">
    <source>
        <dbReference type="Proteomes" id="UP000432015"/>
    </source>
</evidence>
<dbReference type="Proteomes" id="UP000432015">
    <property type="component" value="Unassembled WGS sequence"/>
</dbReference>
<feature type="signal peptide" evidence="1">
    <location>
        <begin position="1"/>
        <end position="22"/>
    </location>
</feature>
<sequence length="213" mass="22619">MMNSKRTATALAGTLGLTAPTAAPTSAAPAPAMPEGASIEVVSVNGSGCAKGSGTVVMSEDRTGFTVNHSRDLAYAGNGAPVTASRKNCQISLLVKAPHDYTYAIGGADYRGFAGLERGASVRLRTRYYFQGLRDDSKVDHALQGPYFDGWQFTDVISTPHLAYKACGEDRALNINTELRVDPGTSGSDKMSFVSMESTSSSARYDFAWKRCP</sequence>
<name>A0A7K1L9K2_9ACTN</name>
<gene>
    <name evidence="2" type="ORF">GNZ18_31510</name>
</gene>
<protein>
    <submittedName>
        <fullName evidence="2">DUF4360 domain-containing protein</fullName>
    </submittedName>
</protein>
<organism evidence="2 3">
    <name type="scientific">Actinomadura litoris</name>
    <dbReference type="NCBI Taxonomy" id="2678616"/>
    <lineage>
        <taxon>Bacteria</taxon>
        <taxon>Bacillati</taxon>
        <taxon>Actinomycetota</taxon>
        <taxon>Actinomycetes</taxon>
        <taxon>Streptosporangiales</taxon>
        <taxon>Thermomonosporaceae</taxon>
        <taxon>Actinomadura</taxon>
    </lineage>
</organism>
<evidence type="ECO:0000256" key="1">
    <source>
        <dbReference type="SAM" id="SignalP"/>
    </source>
</evidence>
<dbReference type="EMBL" id="WOFH01000013">
    <property type="protein sequence ID" value="MUN41099.1"/>
    <property type="molecule type" value="Genomic_DNA"/>
</dbReference>
<dbReference type="PANTHER" id="PTHR38847:SF1">
    <property type="entry name" value="PSEUDOURIDINE SYNTHASE RSUA_RLUA-LIKE DOMAIN-CONTAINING PROTEIN"/>
    <property type="match status" value="1"/>
</dbReference>
<proteinExistence type="predicted"/>
<feature type="chain" id="PRO_5038481332" evidence="1">
    <location>
        <begin position="23"/>
        <end position="213"/>
    </location>
</feature>
<comment type="caution">
    <text evidence="2">The sequence shown here is derived from an EMBL/GenBank/DDBJ whole genome shotgun (WGS) entry which is preliminary data.</text>
</comment>
<evidence type="ECO:0000313" key="2">
    <source>
        <dbReference type="EMBL" id="MUN41099.1"/>
    </source>
</evidence>
<dbReference type="PANTHER" id="PTHR38847">
    <property type="match status" value="1"/>
</dbReference>
<reference evidence="2 3" key="1">
    <citation type="submission" date="2019-11" db="EMBL/GenBank/DDBJ databases">
        <authorList>
            <person name="Cao P."/>
        </authorList>
    </citation>
    <scope>NUCLEOTIDE SEQUENCE [LARGE SCALE GENOMIC DNA]</scope>
    <source>
        <strain evidence="2 3">NEAU-AAG5</strain>
    </source>
</reference>
<keyword evidence="3" id="KW-1185">Reference proteome</keyword>